<dbReference type="Proteomes" id="UP001148662">
    <property type="component" value="Unassembled WGS sequence"/>
</dbReference>
<organism evidence="1 2">
    <name type="scientific">Phlebia brevispora</name>
    <dbReference type="NCBI Taxonomy" id="194682"/>
    <lineage>
        <taxon>Eukaryota</taxon>
        <taxon>Fungi</taxon>
        <taxon>Dikarya</taxon>
        <taxon>Basidiomycota</taxon>
        <taxon>Agaricomycotina</taxon>
        <taxon>Agaricomycetes</taxon>
        <taxon>Polyporales</taxon>
        <taxon>Meruliaceae</taxon>
        <taxon>Phlebia</taxon>
    </lineage>
</organism>
<dbReference type="EMBL" id="JANHOG010002501">
    <property type="protein sequence ID" value="KAJ3522794.1"/>
    <property type="molecule type" value="Genomic_DNA"/>
</dbReference>
<proteinExistence type="predicted"/>
<sequence>MPLSCPTILSPQPEEAVDELPPPYEDPLHSTVSSTTEPPRSSSFFAKMRNFAPGADPISILNPPPPCFSRVPPTSLSYETFRPCILLSLSNELDKGFPAIIPPSSAEAHPFILHDVREEDWIRFLRDIQRAGSLSPMNRFVAGAVPITFGLGYPGILVTRSIERAMKKKKIGPVSEIIEHWNHYFFSPREIEITLVQGEPSTRTSSDDSSSISSSLPSSPSLRSDSVMELPNTLYTHDNRSTRTTRTTRSEREEREAERAAKRAQRQEMKRRSREKWRLIVNFKALF</sequence>
<protein>
    <submittedName>
        <fullName evidence="1">Uncharacterized protein</fullName>
    </submittedName>
</protein>
<name>A0ACC1RPF6_9APHY</name>
<evidence type="ECO:0000313" key="1">
    <source>
        <dbReference type="EMBL" id="KAJ3522794.1"/>
    </source>
</evidence>
<reference evidence="1" key="1">
    <citation type="submission" date="2022-07" db="EMBL/GenBank/DDBJ databases">
        <title>Genome Sequence of Phlebia brevispora.</title>
        <authorList>
            <person name="Buettner E."/>
        </authorList>
    </citation>
    <scope>NUCLEOTIDE SEQUENCE</scope>
    <source>
        <strain evidence="1">MPL23</strain>
    </source>
</reference>
<gene>
    <name evidence="1" type="ORF">NM688_g8824</name>
</gene>
<comment type="caution">
    <text evidence="1">The sequence shown here is derived from an EMBL/GenBank/DDBJ whole genome shotgun (WGS) entry which is preliminary data.</text>
</comment>
<keyword evidence="2" id="KW-1185">Reference proteome</keyword>
<evidence type="ECO:0000313" key="2">
    <source>
        <dbReference type="Proteomes" id="UP001148662"/>
    </source>
</evidence>
<accession>A0ACC1RPF6</accession>